<evidence type="ECO:0000256" key="2">
    <source>
        <dbReference type="ARBA" id="ARBA00022840"/>
    </source>
</evidence>
<evidence type="ECO:0000313" key="7">
    <source>
        <dbReference type="EMBL" id="MBB6521544.1"/>
    </source>
</evidence>
<dbReference type="PANTHER" id="PTHR24348">
    <property type="entry name" value="SERINE/THREONINE-PROTEIN KINASE UNC-51-RELATED"/>
    <property type="match status" value="1"/>
</dbReference>
<evidence type="ECO:0000313" key="8">
    <source>
        <dbReference type="Proteomes" id="UP000528457"/>
    </source>
</evidence>
<dbReference type="PROSITE" id="PS00107">
    <property type="entry name" value="PROTEIN_KINASE_ATP"/>
    <property type="match status" value="1"/>
</dbReference>
<sequence>MSKKKQPLTGGDVLPGSGKSLRDAGNAESDDKTVIQSVARPSAQNSQQKPEDDSSDKTQFASTSAPQAVTPDDGSDKTVLLGSAEIDDPKASDKTQFIHPADTGDDRTVMLGGSVNATELLHDSATQLQGENVTVAGALSPEQLQTGQLDEEGRTVIKDRFVLESLLGSGGMGAVYKAKDLRKVEAKDRDPWVAVKVLNENFKNHPSAFISLQREARKSQTLAHPNIVQVFDFDRDGDMVYMTMELLSGASLEEVIKLNPEGLPLEQILPLTRQMGEALAHAHRHRITHADFKPGNVFLCDGDVAKVIDFGIARAVSSVETDQRDDKTVFDPNSLGALTPAYASLEMLLGEEPLPSCDVYALGCIVYELLSGKHPFGKKPADQVAIERMKPKRLPQLNRRQWKALRRSLALKRVNRFTTVDEFLNEFVPIVNPWRRPVALAAVAASLLLAFAGYRAYQSQEKEKQLEIEKQALAARQAEQQREMATQRQVQEFGTKLSSDFGTLTEEAGELQELLDQRNLSFDTGALWQRQTAVIMDELLEVYESDEWKVDAGKHPLAARDDFQQMLNDQDLKRQQAKQTLANWARTYNFTLSDAYLAGAIDAADENRFSEAQRLSQRARELNPNSVQLSQVDGHIERQISAYQAEQERLAQAREAARLAAERQRLRDAFEVEVASLRETVQQCQSGLLREGRGGVFKLDLERLAGEFTRVANRYPVFQNEIQQLQQNSMSDISSCIRVYGYGKTQDAKDKALLASQLFPTSAVLFESMEIYPWNSCKTSFAGRGQRYSCRDRFLENDEFRGPELLVIPNSPGEQAYAISKYEISESEFNDFCAQSQLCSPSSNSGNIPVTGRSIDLFRSYAQWLSSETGFEYQLPSYKQWYKAAAANQSPLDSGRNCTLNSRGIRKGDSLLPVDMGAGNRWGMVNHVGNAQEVVLHPDGLRAAGGSHAVAMESCNLDSLNPISTGGDARSGFRVVKLLP</sequence>
<dbReference type="PANTHER" id="PTHR24348:SF71">
    <property type="entry name" value="PROTEIN KINASE DOMAIN-CONTAINING PROTEIN"/>
    <property type="match status" value="1"/>
</dbReference>
<keyword evidence="2 3" id="KW-0067">ATP-binding</keyword>
<comment type="caution">
    <text evidence="7">The sequence shown here is derived from an EMBL/GenBank/DDBJ whole genome shotgun (WGS) entry which is preliminary data.</text>
</comment>
<dbReference type="Pfam" id="PF03781">
    <property type="entry name" value="FGE-sulfatase"/>
    <property type="match status" value="1"/>
</dbReference>
<dbReference type="InterPro" id="IPR017441">
    <property type="entry name" value="Protein_kinase_ATP_BS"/>
</dbReference>
<keyword evidence="1 3" id="KW-0547">Nucleotide-binding</keyword>
<keyword evidence="4" id="KW-0175">Coiled coil</keyword>
<evidence type="ECO:0000256" key="4">
    <source>
        <dbReference type="SAM" id="Coils"/>
    </source>
</evidence>
<dbReference type="Gene3D" id="1.10.510.10">
    <property type="entry name" value="Transferase(Phosphotransferase) domain 1"/>
    <property type="match status" value="1"/>
</dbReference>
<keyword evidence="7" id="KW-0723">Serine/threonine-protein kinase</keyword>
<protein>
    <submittedName>
        <fullName evidence="7">Serine/threonine protein kinase</fullName>
    </submittedName>
</protein>
<evidence type="ECO:0000256" key="1">
    <source>
        <dbReference type="ARBA" id="ARBA00022741"/>
    </source>
</evidence>
<feature type="region of interest" description="Disordered" evidence="5">
    <location>
        <begin position="1"/>
        <end position="105"/>
    </location>
</feature>
<keyword evidence="7" id="KW-0418">Kinase</keyword>
<reference evidence="7 8" key="1">
    <citation type="submission" date="2020-08" db="EMBL/GenBank/DDBJ databases">
        <title>Genomic Encyclopedia of Type Strains, Phase IV (KMG-IV): sequencing the most valuable type-strain genomes for metagenomic binning, comparative biology and taxonomic classification.</title>
        <authorList>
            <person name="Goeker M."/>
        </authorList>
    </citation>
    <scope>NUCLEOTIDE SEQUENCE [LARGE SCALE GENOMIC DNA]</scope>
    <source>
        <strain evidence="7 8">DSM 22368</strain>
    </source>
</reference>
<dbReference type="SUPFAM" id="SSF56436">
    <property type="entry name" value="C-type lectin-like"/>
    <property type="match status" value="1"/>
</dbReference>
<proteinExistence type="predicted"/>
<dbReference type="AlphaFoldDB" id="A0A7X0JSP1"/>
<dbReference type="Pfam" id="PF00069">
    <property type="entry name" value="Pkinase"/>
    <property type="match status" value="1"/>
</dbReference>
<dbReference type="InParanoid" id="A0A7X0JSP1"/>
<feature type="binding site" evidence="3">
    <location>
        <position position="196"/>
    </location>
    <ligand>
        <name>ATP</name>
        <dbReference type="ChEBI" id="CHEBI:30616"/>
    </ligand>
</feature>
<feature type="domain" description="Protein kinase" evidence="6">
    <location>
        <begin position="161"/>
        <end position="448"/>
    </location>
</feature>
<dbReference type="InterPro" id="IPR008271">
    <property type="entry name" value="Ser/Thr_kinase_AS"/>
</dbReference>
<feature type="compositionally biased region" description="Polar residues" evidence="5">
    <location>
        <begin position="57"/>
        <end position="67"/>
    </location>
</feature>
<feature type="coiled-coil region" evidence="4">
    <location>
        <begin position="636"/>
        <end position="663"/>
    </location>
</feature>
<gene>
    <name evidence="7" type="ORF">HNR48_001829</name>
</gene>
<dbReference type="GO" id="GO:0005737">
    <property type="term" value="C:cytoplasm"/>
    <property type="evidence" value="ECO:0007669"/>
    <property type="project" value="TreeGrafter"/>
</dbReference>
<evidence type="ECO:0000256" key="3">
    <source>
        <dbReference type="PROSITE-ProRule" id="PRU10141"/>
    </source>
</evidence>
<dbReference type="CDD" id="cd14014">
    <property type="entry name" value="STKc_PknB_like"/>
    <property type="match status" value="1"/>
</dbReference>
<dbReference type="EMBL" id="JACHHT010000002">
    <property type="protein sequence ID" value="MBB6521544.1"/>
    <property type="molecule type" value="Genomic_DNA"/>
</dbReference>
<organism evidence="7 8">
    <name type="scientific">Pseudoteredinibacter isoporae</name>
    <dbReference type="NCBI Taxonomy" id="570281"/>
    <lineage>
        <taxon>Bacteria</taxon>
        <taxon>Pseudomonadati</taxon>
        <taxon>Pseudomonadota</taxon>
        <taxon>Gammaproteobacteria</taxon>
        <taxon>Cellvibrionales</taxon>
        <taxon>Cellvibrionaceae</taxon>
        <taxon>Pseudoteredinibacter</taxon>
    </lineage>
</organism>
<dbReference type="Gene3D" id="3.90.1580.10">
    <property type="entry name" value="paralog of FGE (formylglycine-generating enzyme)"/>
    <property type="match status" value="1"/>
</dbReference>
<dbReference type="Proteomes" id="UP000528457">
    <property type="component" value="Unassembled WGS sequence"/>
</dbReference>
<name>A0A7X0JSP1_9GAMM</name>
<keyword evidence="7" id="KW-0808">Transferase</keyword>
<evidence type="ECO:0000259" key="6">
    <source>
        <dbReference type="PROSITE" id="PS50011"/>
    </source>
</evidence>
<dbReference type="RefSeq" id="WP_166844296.1">
    <property type="nucleotide sequence ID" value="NZ_JAAONY010000002.1"/>
</dbReference>
<keyword evidence="8" id="KW-1185">Reference proteome</keyword>
<dbReference type="InterPro" id="IPR005532">
    <property type="entry name" value="SUMF_dom"/>
</dbReference>
<dbReference type="PROSITE" id="PS50011">
    <property type="entry name" value="PROTEIN_KINASE_DOM"/>
    <property type="match status" value="1"/>
</dbReference>
<dbReference type="InterPro" id="IPR042095">
    <property type="entry name" value="SUMF_sf"/>
</dbReference>
<dbReference type="InterPro" id="IPR045269">
    <property type="entry name" value="Atg1-like"/>
</dbReference>
<dbReference type="Gene3D" id="3.30.200.20">
    <property type="entry name" value="Phosphorylase Kinase, domain 1"/>
    <property type="match status" value="1"/>
</dbReference>
<feature type="coiled-coil region" evidence="4">
    <location>
        <begin position="461"/>
        <end position="488"/>
    </location>
</feature>
<dbReference type="InterPro" id="IPR011009">
    <property type="entry name" value="Kinase-like_dom_sf"/>
</dbReference>
<accession>A0A7X0JSP1</accession>
<dbReference type="GO" id="GO:0004674">
    <property type="term" value="F:protein serine/threonine kinase activity"/>
    <property type="evidence" value="ECO:0007669"/>
    <property type="project" value="UniProtKB-KW"/>
</dbReference>
<dbReference type="GO" id="GO:0005524">
    <property type="term" value="F:ATP binding"/>
    <property type="evidence" value="ECO:0007669"/>
    <property type="project" value="UniProtKB-UniRule"/>
</dbReference>
<dbReference type="InterPro" id="IPR016187">
    <property type="entry name" value="CTDL_fold"/>
</dbReference>
<dbReference type="SUPFAM" id="SSF56112">
    <property type="entry name" value="Protein kinase-like (PK-like)"/>
    <property type="match status" value="1"/>
</dbReference>
<dbReference type="InterPro" id="IPR000719">
    <property type="entry name" value="Prot_kinase_dom"/>
</dbReference>
<dbReference type="PROSITE" id="PS00108">
    <property type="entry name" value="PROTEIN_KINASE_ST"/>
    <property type="match status" value="1"/>
</dbReference>
<evidence type="ECO:0000256" key="5">
    <source>
        <dbReference type="SAM" id="MobiDB-lite"/>
    </source>
</evidence>